<evidence type="ECO:0008006" key="10">
    <source>
        <dbReference type="Google" id="ProtNLM"/>
    </source>
</evidence>
<gene>
    <name evidence="8" type="ORF">CYY_010546</name>
</gene>
<dbReference type="PROSITE" id="PS50105">
    <property type="entry name" value="SAM_DOMAIN"/>
    <property type="match status" value="1"/>
</dbReference>
<dbReference type="SUPFAM" id="SSF90229">
    <property type="entry name" value="CCCH zinc finger"/>
    <property type="match status" value="1"/>
</dbReference>
<dbReference type="Gene3D" id="4.10.1000.10">
    <property type="entry name" value="Zinc finger, CCCH-type"/>
    <property type="match status" value="1"/>
</dbReference>
<dbReference type="InterPro" id="IPR000571">
    <property type="entry name" value="Znf_CCCH"/>
</dbReference>
<keyword evidence="1 4" id="KW-0479">Metal-binding</keyword>
<dbReference type="InterPro" id="IPR013761">
    <property type="entry name" value="SAM/pointed_sf"/>
</dbReference>
<dbReference type="OrthoDB" id="411372at2759"/>
<evidence type="ECO:0000256" key="4">
    <source>
        <dbReference type="PROSITE-ProRule" id="PRU00723"/>
    </source>
</evidence>
<name>A0A8J4PJ35_9MYCE</name>
<dbReference type="PROSITE" id="PS50103">
    <property type="entry name" value="ZF_C3H1"/>
    <property type="match status" value="1"/>
</dbReference>
<evidence type="ECO:0000259" key="7">
    <source>
        <dbReference type="PROSITE" id="PS50105"/>
    </source>
</evidence>
<evidence type="ECO:0000256" key="5">
    <source>
        <dbReference type="SAM" id="MobiDB-lite"/>
    </source>
</evidence>
<dbReference type="AlphaFoldDB" id="A0A8J4PJ35"/>
<keyword evidence="9" id="KW-1185">Reference proteome</keyword>
<evidence type="ECO:0000256" key="1">
    <source>
        <dbReference type="ARBA" id="ARBA00022723"/>
    </source>
</evidence>
<dbReference type="SMART" id="SM00454">
    <property type="entry name" value="SAM"/>
    <property type="match status" value="1"/>
</dbReference>
<evidence type="ECO:0000313" key="9">
    <source>
        <dbReference type="Proteomes" id="UP000695562"/>
    </source>
</evidence>
<evidence type="ECO:0000256" key="3">
    <source>
        <dbReference type="ARBA" id="ARBA00022833"/>
    </source>
</evidence>
<feature type="zinc finger region" description="C3H1-type" evidence="4">
    <location>
        <begin position="124"/>
        <end position="151"/>
    </location>
</feature>
<feature type="compositionally biased region" description="Basic and acidic residues" evidence="5">
    <location>
        <begin position="171"/>
        <end position="186"/>
    </location>
</feature>
<dbReference type="Gene3D" id="1.10.150.50">
    <property type="entry name" value="Transcription Factor, Ets-1"/>
    <property type="match status" value="1"/>
</dbReference>
<keyword evidence="3 4" id="KW-0862">Zinc</keyword>
<feature type="region of interest" description="Disordered" evidence="5">
    <location>
        <begin position="147"/>
        <end position="186"/>
    </location>
</feature>
<proteinExistence type="predicted"/>
<dbReference type="InterPro" id="IPR036855">
    <property type="entry name" value="Znf_CCCH_sf"/>
</dbReference>
<feature type="non-terminal residue" evidence="8">
    <location>
        <position position="1"/>
    </location>
</feature>
<accession>A0A8J4PJ35</accession>
<dbReference type="InterPro" id="IPR001660">
    <property type="entry name" value="SAM"/>
</dbReference>
<comment type="caution">
    <text evidence="8">The sequence shown here is derived from an EMBL/GenBank/DDBJ whole genome shotgun (WGS) entry which is preliminary data.</text>
</comment>
<evidence type="ECO:0000313" key="8">
    <source>
        <dbReference type="EMBL" id="KAF2068127.1"/>
    </source>
</evidence>
<dbReference type="EMBL" id="AJWJ01001186">
    <property type="protein sequence ID" value="KAF2068127.1"/>
    <property type="molecule type" value="Genomic_DNA"/>
</dbReference>
<dbReference type="SUPFAM" id="SSF47769">
    <property type="entry name" value="SAM/Pointed domain"/>
    <property type="match status" value="1"/>
</dbReference>
<protein>
    <recommendedName>
        <fullName evidence="10">C3H1-type domain-containing protein</fullName>
    </recommendedName>
</protein>
<sequence>MSITAPGYTPPDSADASTITNYFRDLDFKDNEDRKENSDDSEYKSKVKEWSVDKVVDWLKLEKLDVFVDKFKENDITGKVLYEIEKSDLEKMGINSYGQCKSFFISLKKLKPTTPTYYHQRGGEPNRKICDFFLKGLCKFGDKCKYSHGNSSTSTTTTTTTTTAVLSDPSLKPKEDRNTRLEKQKERKDNYVPFRSNFGIHTYLGKVKSLMDAGGDIISKIKADIHIWEDILSRTNLDNEIINDVLGIFVDEKITESFLKETINYFYSILMKSNFIGHYNNLPNKIQSLDENDGVGFKSIASLFKQIGDRFQEGVEFIPLELFITKFQKSILSKTDTNIAFILKVLRQRKLFRSQNQSSDVNSDETSYKDFPLVPMLSELRSNKFDSRIRPLKLGIYDSPDEYLNTHFHLLREDMIHPIRETLADV</sequence>
<feature type="compositionally biased region" description="Low complexity" evidence="5">
    <location>
        <begin position="151"/>
        <end position="163"/>
    </location>
</feature>
<evidence type="ECO:0000256" key="2">
    <source>
        <dbReference type="ARBA" id="ARBA00022771"/>
    </source>
</evidence>
<feature type="domain" description="C3H1-type" evidence="6">
    <location>
        <begin position="124"/>
        <end position="151"/>
    </location>
</feature>
<organism evidence="8 9">
    <name type="scientific">Polysphondylium violaceum</name>
    <dbReference type="NCBI Taxonomy" id="133409"/>
    <lineage>
        <taxon>Eukaryota</taxon>
        <taxon>Amoebozoa</taxon>
        <taxon>Evosea</taxon>
        <taxon>Eumycetozoa</taxon>
        <taxon>Dictyostelia</taxon>
        <taxon>Dictyosteliales</taxon>
        <taxon>Dictyosteliaceae</taxon>
        <taxon>Polysphondylium</taxon>
    </lineage>
</organism>
<reference evidence="8" key="1">
    <citation type="submission" date="2020-01" db="EMBL/GenBank/DDBJ databases">
        <title>Development of genomics and gene disruption for Polysphondylium violaceum indicates a role for the polyketide synthase stlB in stalk morphogenesis.</title>
        <authorList>
            <person name="Narita B."/>
            <person name="Kawabe Y."/>
            <person name="Kin K."/>
            <person name="Saito T."/>
            <person name="Gibbs R."/>
            <person name="Kuspa A."/>
            <person name="Muzny D."/>
            <person name="Queller D."/>
            <person name="Richards S."/>
            <person name="Strassman J."/>
            <person name="Sucgang R."/>
            <person name="Worley K."/>
            <person name="Schaap P."/>
        </authorList>
    </citation>
    <scope>NUCLEOTIDE SEQUENCE</scope>
    <source>
        <strain evidence="8">QSvi11</strain>
    </source>
</reference>
<evidence type="ECO:0000259" key="6">
    <source>
        <dbReference type="PROSITE" id="PS50103"/>
    </source>
</evidence>
<feature type="domain" description="SAM" evidence="7">
    <location>
        <begin position="50"/>
        <end position="113"/>
    </location>
</feature>
<dbReference type="SMART" id="SM00356">
    <property type="entry name" value="ZnF_C3H1"/>
    <property type="match status" value="1"/>
</dbReference>
<dbReference type="Proteomes" id="UP000695562">
    <property type="component" value="Unassembled WGS sequence"/>
</dbReference>
<keyword evidence="2 4" id="KW-0863">Zinc-finger</keyword>
<dbReference type="Pfam" id="PF07647">
    <property type="entry name" value="SAM_2"/>
    <property type="match status" value="1"/>
</dbReference>
<dbReference type="Pfam" id="PF00642">
    <property type="entry name" value="zf-CCCH"/>
    <property type="match status" value="1"/>
</dbReference>
<dbReference type="GO" id="GO:0008270">
    <property type="term" value="F:zinc ion binding"/>
    <property type="evidence" value="ECO:0007669"/>
    <property type="project" value="UniProtKB-KW"/>
</dbReference>